<feature type="signal peptide" evidence="2">
    <location>
        <begin position="1"/>
        <end position="18"/>
    </location>
</feature>
<dbReference type="GeneID" id="9536581"/>
<dbReference type="KEGG" id="val:VDBG_05206"/>
<evidence type="ECO:0000313" key="4">
    <source>
        <dbReference type="Proteomes" id="UP000008698"/>
    </source>
</evidence>
<evidence type="ECO:0000256" key="2">
    <source>
        <dbReference type="SAM" id="SignalP"/>
    </source>
</evidence>
<gene>
    <name evidence="3" type="ORF">VDBG_05206</name>
</gene>
<evidence type="ECO:0000256" key="1">
    <source>
        <dbReference type="SAM" id="Phobius"/>
    </source>
</evidence>
<dbReference type="eggNOG" id="ENOG502RJ57">
    <property type="taxonomic scope" value="Eukaryota"/>
</dbReference>
<feature type="chain" id="PRO_5003002939" description="Secreted protein" evidence="2">
    <location>
        <begin position="19"/>
        <end position="401"/>
    </location>
</feature>
<reference evidence="4" key="1">
    <citation type="journal article" date="2011" name="PLoS Pathog.">
        <title>Comparative genomics yields insights into niche adaptation of plant vascular wilt pathogens.</title>
        <authorList>
            <person name="Klosterman S.J."/>
            <person name="Subbarao K.V."/>
            <person name="Kang S."/>
            <person name="Veronese P."/>
            <person name="Gold S.E."/>
            <person name="Thomma B.P.H.J."/>
            <person name="Chen Z."/>
            <person name="Henrissat B."/>
            <person name="Lee Y.-H."/>
            <person name="Park J."/>
            <person name="Garcia-Pedrajas M.D."/>
            <person name="Barbara D.J."/>
            <person name="Anchieta A."/>
            <person name="de Jonge R."/>
            <person name="Santhanam P."/>
            <person name="Maruthachalam K."/>
            <person name="Atallah Z."/>
            <person name="Amyotte S.G."/>
            <person name="Paz Z."/>
            <person name="Inderbitzin P."/>
            <person name="Hayes R.J."/>
            <person name="Heiman D.I."/>
            <person name="Young S."/>
            <person name="Zeng Q."/>
            <person name="Engels R."/>
            <person name="Galagan J."/>
            <person name="Cuomo C.A."/>
            <person name="Dobinson K.F."/>
            <person name="Ma L.-J."/>
        </authorList>
    </citation>
    <scope>NUCLEOTIDE SEQUENCE [LARGE SCALE GENOMIC DNA]</scope>
    <source>
        <strain evidence="4">VaMs.102 / ATCC MYA-4576 / FGSC 10136</strain>
    </source>
</reference>
<keyword evidence="4" id="KW-1185">Reference proteome</keyword>
<feature type="transmembrane region" description="Helical" evidence="1">
    <location>
        <begin position="313"/>
        <end position="333"/>
    </location>
</feature>
<feature type="transmembrane region" description="Helical" evidence="1">
    <location>
        <begin position="345"/>
        <end position="365"/>
    </location>
</feature>
<dbReference type="OrthoDB" id="4765574at2759"/>
<organism evidence="4">
    <name type="scientific">Verticillium alfalfae (strain VaMs.102 / ATCC MYA-4576 / FGSC 10136)</name>
    <name type="common">Verticillium wilt of alfalfa</name>
    <name type="synonym">Verticillium albo-atrum</name>
    <dbReference type="NCBI Taxonomy" id="526221"/>
    <lineage>
        <taxon>Eukaryota</taxon>
        <taxon>Fungi</taxon>
        <taxon>Dikarya</taxon>
        <taxon>Ascomycota</taxon>
        <taxon>Pezizomycotina</taxon>
        <taxon>Sordariomycetes</taxon>
        <taxon>Hypocreomycetidae</taxon>
        <taxon>Glomerellales</taxon>
        <taxon>Plectosphaerellaceae</taxon>
        <taxon>Verticillium</taxon>
    </lineage>
</organism>
<feature type="transmembrane region" description="Helical" evidence="1">
    <location>
        <begin position="371"/>
        <end position="391"/>
    </location>
</feature>
<keyword evidence="1" id="KW-0812">Transmembrane</keyword>
<dbReference type="Proteomes" id="UP000008698">
    <property type="component" value="Unassembled WGS sequence"/>
</dbReference>
<sequence length="401" mass="41685">MKFFVPLTALFCAATVTAAPLGPTLNHVQVRSSVVSPNVENSRRTYEDTPDDEDCDCDGDEENPIPDFVDDCLAGGDISAGLHTILGDANFAAHVIELSANAEFLVKFQKLCGSADFISQIDLLFHNDVFLDKCTGIVAGGNFGAQLGVLLSNVEFMKRFSAGISADAFISLFGAHLAPTSTLAPRSGASQEQQLLSRPDLAPRSAVFSLMPTSWATFAAKLGFGADLTAKFIALFGAKVNFAAQLELLLGASFKGKFGALLGAGSCTDLLAGFFGKLSFNEICGGGFKGGAFFKAWAKLFLEADFATKFCGFLGAFLSAKIGFVTLIGQIFADKVFCVAALGLFGIKAALSAGLCAILGGAGIVSLVTGFVASTLSAIVGGAFGFLGKLFGAVKGGYSHW</sequence>
<protein>
    <recommendedName>
        <fullName evidence="5">Secreted protein</fullName>
    </recommendedName>
</protein>
<dbReference type="OMA" id="ENSRRTY"/>
<keyword evidence="2" id="KW-0732">Signal</keyword>
<keyword evidence="1" id="KW-1133">Transmembrane helix</keyword>
<dbReference type="AlphaFoldDB" id="C9SK79"/>
<evidence type="ECO:0000313" key="3">
    <source>
        <dbReference type="EMBL" id="EEY19097.1"/>
    </source>
</evidence>
<accession>C9SK79</accession>
<dbReference type="HOGENOM" id="CLU_687356_0_0_1"/>
<name>C9SK79_VERA1</name>
<dbReference type="EMBL" id="DS985219">
    <property type="protein sequence ID" value="EEY19097.1"/>
    <property type="molecule type" value="Genomic_DNA"/>
</dbReference>
<proteinExistence type="predicted"/>
<keyword evidence="1" id="KW-0472">Membrane</keyword>
<dbReference type="RefSeq" id="XP_003004093.1">
    <property type="nucleotide sequence ID" value="XM_003004047.1"/>
</dbReference>
<evidence type="ECO:0008006" key="5">
    <source>
        <dbReference type="Google" id="ProtNLM"/>
    </source>
</evidence>